<dbReference type="AlphaFoldDB" id="A0A7X6HDF7"/>
<dbReference type="InterPro" id="IPR000600">
    <property type="entry name" value="ROK"/>
</dbReference>
<dbReference type="NCBIfam" id="NF045942">
    <property type="entry name" value="PolPhglucPhase"/>
    <property type="match status" value="1"/>
</dbReference>
<accession>A0A7X6HDF7</accession>
<dbReference type="Pfam" id="PF00480">
    <property type="entry name" value="ROK"/>
    <property type="match status" value="1"/>
</dbReference>
<keyword evidence="3" id="KW-1185">Reference proteome</keyword>
<dbReference type="Gene3D" id="3.30.420.40">
    <property type="match status" value="2"/>
</dbReference>
<evidence type="ECO:0000256" key="1">
    <source>
        <dbReference type="ARBA" id="ARBA00006479"/>
    </source>
</evidence>
<proteinExistence type="inferred from homology"/>
<evidence type="ECO:0000313" key="3">
    <source>
        <dbReference type="Proteomes" id="UP000544090"/>
    </source>
</evidence>
<organism evidence="2 3">
    <name type="scientific">Arthrobacter mobilis</name>
    <dbReference type="NCBI Taxonomy" id="2724944"/>
    <lineage>
        <taxon>Bacteria</taxon>
        <taxon>Bacillati</taxon>
        <taxon>Actinomycetota</taxon>
        <taxon>Actinomycetes</taxon>
        <taxon>Micrococcales</taxon>
        <taxon>Micrococcaceae</taxon>
        <taxon>Arthrobacter</taxon>
    </lineage>
</organism>
<comment type="caution">
    <text evidence="2">The sequence shown here is derived from an EMBL/GenBank/DDBJ whole genome shotgun (WGS) entry which is preliminary data.</text>
</comment>
<reference evidence="2 3" key="1">
    <citation type="submission" date="2020-04" db="EMBL/GenBank/DDBJ databases">
        <title>Arthrobacter sp. nov.</title>
        <authorList>
            <person name="Liu S."/>
        </authorList>
    </citation>
    <scope>NUCLEOTIDE SEQUENCE [LARGE SCALE GENOMIC DNA]</scope>
    <source>
        <strain evidence="2 3">E918</strain>
    </source>
</reference>
<dbReference type="SUPFAM" id="SSF53067">
    <property type="entry name" value="Actin-like ATPase domain"/>
    <property type="match status" value="1"/>
</dbReference>
<dbReference type="EMBL" id="JAAZSQ010000005">
    <property type="protein sequence ID" value="NKX54495.1"/>
    <property type="molecule type" value="Genomic_DNA"/>
</dbReference>
<dbReference type="Proteomes" id="UP000544090">
    <property type="component" value="Unassembled WGS sequence"/>
</dbReference>
<evidence type="ECO:0000313" key="2">
    <source>
        <dbReference type="EMBL" id="NKX54495.1"/>
    </source>
</evidence>
<dbReference type="PANTHER" id="PTHR18964:SF146">
    <property type="entry name" value="POLYPHOSPHATE GLUCOKINASE"/>
    <property type="match status" value="1"/>
</dbReference>
<gene>
    <name evidence="2" type="ORF">HGG74_08045</name>
</gene>
<name>A0A7X6HDF7_9MICC</name>
<sequence>MTTLAPLSQGLPGAQAPHGHRIGIDVGGTGIKYAVVDTTDGTLAGPLRQIPTPQPATPGAVADLLAQLVVELTAEAADPQPALPVGVALPAIIRHGVARSAANIDRGWIGLDANALFARRLRRRTQVINDADAAGLAEVRYGAGRGSTGVVLVITLGTGIGSALFVEGRLLPNTELGHLEIGGFPAETRASAVARELEGLDWKDYAGRLQQYLSHVEFLFSPDLIIVGGGISARCRDFLPHLDLRTRIIPAELRNAAGVVGAAVHGLQC</sequence>
<comment type="similarity">
    <text evidence="1">Belongs to the ROK (NagC/XylR) family.</text>
</comment>
<dbReference type="InterPro" id="IPR043129">
    <property type="entry name" value="ATPase_NBD"/>
</dbReference>
<dbReference type="RefSeq" id="WP_168485825.1">
    <property type="nucleotide sequence ID" value="NZ_JAAZSQ010000005.1"/>
</dbReference>
<dbReference type="PANTHER" id="PTHR18964">
    <property type="entry name" value="ROK (REPRESSOR, ORF, KINASE) FAMILY"/>
    <property type="match status" value="1"/>
</dbReference>
<dbReference type="CDD" id="cd24058">
    <property type="entry name" value="ASKHA_NBD_ROK_PPGK"/>
    <property type="match status" value="1"/>
</dbReference>
<protein>
    <submittedName>
        <fullName evidence="2">ROK family protein</fullName>
    </submittedName>
</protein>